<feature type="region of interest" description="Disordered" evidence="1">
    <location>
        <begin position="128"/>
        <end position="150"/>
    </location>
</feature>
<keyword evidence="4" id="KW-1185">Reference proteome</keyword>
<evidence type="ECO:0000256" key="2">
    <source>
        <dbReference type="SAM" id="SignalP"/>
    </source>
</evidence>
<reference evidence="4" key="1">
    <citation type="submission" date="2018-06" db="EMBL/GenBank/DDBJ databases">
        <authorList>
            <person name="Feng T."/>
            <person name="Jeon C.O."/>
        </authorList>
    </citation>
    <scope>NUCLEOTIDE SEQUENCE [LARGE SCALE GENOMIC DNA]</scope>
    <source>
        <strain evidence="4">S23</strain>
    </source>
</reference>
<comment type="caution">
    <text evidence="3">The sequence shown here is derived from an EMBL/GenBank/DDBJ whole genome shotgun (WGS) entry which is preliminary data.</text>
</comment>
<name>A0A370NXF1_9BURK</name>
<sequence>MTRQALPTGLRSRPRASLRAVLAIATAASAALLALSACQAQPKASAPPPGSISDDRAIGDIMVRFKPPAVNLSEDAGKLLAEIKGPIRYVVKRPMSGGVWLVTAISASADVTIQQAVETLRATPRIETAEPDRLIKPSRSIPTSRDMPQS</sequence>
<feature type="compositionally biased region" description="Polar residues" evidence="1">
    <location>
        <begin position="140"/>
        <end position="150"/>
    </location>
</feature>
<keyword evidence="2" id="KW-0732">Signal</keyword>
<evidence type="ECO:0008006" key="5">
    <source>
        <dbReference type="Google" id="ProtNLM"/>
    </source>
</evidence>
<feature type="chain" id="PRO_5016720077" description="Lipoprotein" evidence="2">
    <location>
        <begin position="41"/>
        <end position="150"/>
    </location>
</feature>
<evidence type="ECO:0000256" key="1">
    <source>
        <dbReference type="SAM" id="MobiDB-lite"/>
    </source>
</evidence>
<proteinExistence type="predicted"/>
<gene>
    <name evidence="3" type="ORF">DN412_11495</name>
</gene>
<dbReference type="Proteomes" id="UP000255165">
    <property type="component" value="Unassembled WGS sequence"/>
</dbReference>
<dbReference type="EMBL" id="QKWJ01000010">
    <property type="protein sequence ID" value="RDK10262.1"/>
    <property type="molecule type" value="Genomic_DNA"/>
</dbReference>
<feature type="signal peptide" evidence="2">
    <location>
        <begin position="1"/>
        <end position="40"/>
    </location>
</feature>
<dbReference type="AlphaFoldDB" id="A0A370NXF1"/>
<organism evidence="3 4">
    <name type="scientific">Cupriavidus lacunae</name>
    <dbReference type="NCBI Taxonomy" id="2666307"/>
    <lineage>
        <taxon>Bacteria</taxon>
        <taxon>Pseudomonadati</taxon>
        <taxon>Pseudomonadota</taxon>
        <taxon>Betaproteobacteria</taxon>
        <taxon>Burkholderiales</taxon>
        <taxon>Burkholderiaceae</taxon>
        <taxon>Cupriavidus</taxon>
    </lineage>
</organism>
<evidence type="ECO:0000313" key="3">
    <source>
        <dbReference type="EMBL" id="RDK10262.1"/>
    </source>
</evidence>
<dbReference type="PROSITE" id="PS51318">
    <property type="entry name" value="TAT"/>
    <property type="match status" value="1"/>
</dbReference>
<protein>
    <recommendedName>
        <fullName evidence="5">Lipoprotein</fullName>
    </recommendedName>
</protein>
<evidence type="ECO:0000313" key="4">
    <source>
        <dbReference type="Proteomes" id="UP000255165"/>
    </source>
</evidence>
<accession>A0A370NXF1</accession>
<dbReference type="RefSeq" id="WP_115015181.1">
    <property type="nucleotide sequence ID" value="NZ_QKWJ01000010.1"/>
</dbReference>
<dbReference type="InterPro" id="IPR006311">
    <property type="entry name" value="TAT_signal"/>
</dbReference>